<dbReference type="AlphaFoldDB" id="A0A6A5UPB3"/>
<feature type="domain" description="DUF7730" evidence="1">
    <location>
        <begin position="13"/>
        <end position="73"/>
    </location>
</feature>
<dbReference type="EMBL" id="ML976744">
    <property type="protein sequence ID" value="KAF1966514.1"/>
    <property type="molecule type" value="Genomic_DNA"/>
</dbReference>
<accession>A0A6A5UPB3</accession>
<reference evidence="2" key="1">
    <citation type="journal article" date="2020" name="Stud. Mycol.">
        <title>101 Dothideomycetes genomes: a test case for predicting lifestyles and emergence of pathogens.</title>
        <authorList>
            <person name="Haridas S."/>
            <person name="Albert R."/>
            <person name="Binder M."/>
            <person name="Bloem J."/>
            <person name="Labutti K."/>
            <person name="Salamov A."/>
            <person name="Andreopoulos B."/>
            <person name="Baker S."/>
            <person name="Barry K."/>
            <person name="Bills G."/>
            <person name="Bluhm B."/>
            <person name="Cannon C."/>
            <person name="Castanera R."/>
            <person name="Culley D."/>
            <person name="Daum C."/>
            <person name="Ezra D."/>
            <person name="Gonzalez J."/>
            <person name="Henrissat B."/>
            <person name="Kuo A."/>
            <person name="Liang C."/>
            <person name="Lipzen A."/>
            <person name="Lutzoni F."/>
            <person name="Magnuson J."/>
            <person name="Mondo S."/>
            <person name="Nolan M."/>
            <person name="Ohm R."/>
            <person name="Pangilinan J."/>
            <person name="Park H.-J."/>
            <person name="Ramirez L."/>
            <person name="Alfaro M."/>
            <person name="Sun H."/>
            <person name="Tritt A."/>
            <person name="Yoshinaga Y."/>
            <person name="Zwiers L.-H."/>
            <person name="Turgeon B."/>
            <person name="Goodwin S."/>
            <person name="Spatafora J."/>
            <person name="Crous P."/>
            <person name="Grigoriev I."/>
        </authorList>
    </citation>
    <scope>NUCLEOTIDE SEQUENCE</scope>
    <source>
        <strain evidence="2">CBS 107.79</strain>
    </source>
</reference>
<evidence type="ECO:0000313" key="2">
    <source>
        <dbReference type="EMBL" id="KAF1966514.1"/>
    </source>
</evidence>
<organism evidence="2 3">
    <name type="scientific">Bimuria novae-zelandiae CBS 107.79</name>
    <dbReference type="NCBI Taxonomy" id="1447943"/>
    <lineage>
        <taxon>Eukaryota</taxon>
        <taxon>Fungi</taxon>
        <taxon>Dikarya</taxon>
        <taxon>Ascomycota</taxon>
        <taxon>Pezizomycotina</taxon>
        <taxon>Dothideomycetes</taxon>
        <taxon>Pleosporomycetidae</taxon>
        <taxon>Pleosporales</taxon>
        <taxon>Massarineae</taxon>
        <taxon>Didymosphaeriaceae</taxon>
        <taxon>Bimuria</taxon>
    </lineage>
</organism>
<name>A0A6A5UPB3_9PLEO</name>
<dbReference type="InterPro" id="IPR056632">
    <property type="entry name" value="DUF7730"/>
</dbReference>
<dbReference type="Proteomes" id="UP000800036">
    <property type="component" value="Unassembled WGS sequence"/>
</dbReference>
<evidence type="ECO:0000313" key="3">
    <source>
        <dbReference type="Proteomes" id="UP000800036"/>
    </source>
</evidence>
<dbReference type="OrthoDB" id="5420711at2759"/>
<evidence type="ECO:0000259" key="1">
    <source>
        <dbReference type="Pfam" id="PF24864"/>
    </source>
</evidence>
<gene>
    <name evidence="2" type="ORF">BU23DRAFT_603442</name>
</gene>
<keyword evidence="3" id="KW-1185">Reference proteome</keyword>
<dbReference type="Pfam" id="PF24864">
    <property type="entry name" value="DUF7730"/>
    <property type="match status" value="1"/>
</dbReference>
<sequence length="124" mass="14309">MTYQLAVSRSRHAGKKVDLSILHVCKQVYQESAEIFYGKNTFSFTSSFCIPTAATFLRDRPESLRFIKSLELRLLETEEEPEGPREYIRSHVLWGRDGLYPELCGLLSSSDMALRRLSLIIETY</sequence>
<proteinExistence type="predicted"/>
<protein>
    <recommendedName>
        <fullName evidence="1">DUF7730 domain-containing protein</fullName>
    </recommendedName>
</protein>